<organism evidence="2 3">
    <name type="scientific">Neopusillimonas maritima</name>
    <dbReference type="NCBI Taxonomy" id="2026239"/>
    <lineage>
        <taxon>Bacteria</taxon>
        <taxon>Pseudomonadati</taxon>
        <taxon>Pseudomonadota</taxon>
        <taxon>Betaproteobacteria</taxon>
        <taxon>Burkholderiales</taxon>
        <taxon>Alcaligenaceae</taxon>
        <taxon>Neopusillimonas</taxon>
    </lineage>
</organism>
<proteinExistence type="predicted"/>
<dbReference type="Gene3D" id="3.90.380.10">
    <property type="entry name" value="Naphthalene 1,2-dioxygenase Alpha Subunit, Chain A, domain 1"/>
    <property type="match status" value="1"/>
</dbReference>
<accession>A0ABX9MWA1</accession>
<keyword evidence="3" id="KW-1185">Reference proteome</keyword>
<dbReference type="SUPFAM" id="SSF55961">
    <property type="entry name" value="Bet v1-like"/>
    <property type="match status" value="1"/>
</dbReference>
<comment type="caution">
    <text evidence="2">The sequence shown here is derived from an EMBL/GenBank/DDBJ whole genome shotgun (WGS) entry which is preliminary data.</text>
</comment>
<evidence type="ECO:0000313" key="3">
    <source>
        <dbReference type="Proteomes" id="UP000266483"/>
    </source>
</evidence>
<sequence>MGDCHWVANKRNDYLIDREAQRERRSFSGVEGFSMQDASLQESMGPIQNRAKENLVPTDKAISMARRMLLRHANNLDQGVSPPGLDPDSQYVRAASVLLKHELNAADWARESLQVGPNHPVFSL</sequence>
<dbReference type="InterPro" id="IPR045623">
    <property type="entry name" value="LigXa_C"/>
</dbReference>
<gene>
    <name evidence="2" type="ORF">CJO09_06470</name>
</gene>
<evidence type="ECO:0000259" key="1">
    <source>
        <dbReference type="Pfam" id="PF19301"/>
    </source>
</evidence>
<dbReference type="RefSeq" id="WP_218961037.1">
    <property type="nucleotide sequence ID" value="NZ_CP170494.1"/>
</dbReference>
<protein>
    <recommendedName>
        <fullName evidence="1">LigXa-like C-terminal domain-containing protein</fullName>
    </recommendedName>
</protein>
<dbReference type="Pfam" id="PF19301">
    <property type="entry name" value="LigXa_C"/>
    <property type="match status" value="1"/>
</dbReference>
<evidence type="ECO:0000313" key="2">
    <source>
        <dbReference type="EMBL" id="RII83245.1"/>
    </source>
</evidence>
<dbReference type="EMBL" id="NQOU01000002">
    <property type="protein sequence ID" value="RII83245.1"/>
    <property type="molecule type" value="Genomic_DNA"/>
</dbReference>
<name>A0ABX9MWA1_9BURK</name>
<dbReference type="Proteomes" id="UP000266483">
    <property type="component" value="Unassembled WGS sequence"/>
</dbReference>
<feature type="domain" description="LigXa-like C-terminal" evidence="1">
    <location>
        <begin position="8"/>
        <end position="84"/>
    </location>
</feature>
<reference evidence="2 3" key="1">
    <citation type="submission" date="2017-08" db="EMBL/GenBank/DDBJ databases">
        <title>Pusillimonas indicus sp. nov., a member of the family Alcaligenaceae isolated from surface seawater.</title>
        <authorList>
            <person name="Li J."/>
        </authorList>
    </citation>
    <scope>NUCLEOTIDE SEQUENCE [LARGE SCALE GENOMIC DNA]</scope>
    <source>
        <strain evidence="2 3">17-4A</strain>
    </source>
</reference>